<dbReference type="EMBL" id="SOYY01000009">
    <property type="protein sequence ID" value="KAA0717383.1"/>
    <property type="molecule type" value="Genomic_DNA"/>
</dbReference>
<proteinExistence type="predicted"/>
<feature type="compositionally biased region" description="Basic and acidic residues" evidence="1">
    <location>
        <begin position="91"/>
        <end position="106"/>
    </location>
</feature>
<feature type="region of interest" description="Disordered" evidence="1">
    <location>
        <begin position="77"/>
        <end position="113"/>
    </location>
</feature>
<organism evidence="2 3">
    <name type="scientific">Triplophysa tibetana</name>
    <dbReference type="NCBI Taxonomy" id="1572043"/>
    <lineage>
        <taxon>Eukaryota</taxon>
        <taxon>Metazoa</taxon>
        <taxon>Chordata</taxon>
        <taxon>Craniata</taxon>
        <taxon>Vertebrata</taxon>
        <taxon>Euteleostomi</taxon>
        <taxon>Actinopterygii</taxon>
        <taxon>Neopterygii</taxon>
        <taxon>Teleostei</taxon>
        <taxon>Ostariophysi</taxon>
        <taxon>Cypriniformes</taxon>
        <taxon>Nemacheilidae</taxon>
        <taxon>Triplophysa</taxon>
    </lineage>
</organism>
<reference evidence="2" key="1">
    <citation type="journal article" date="2019" name="Mol. Ecol. Resour.">
        <title>Chromosome-level genome assembly of Triplophysa tibetana, a fish adapted to the harsh high-altitude environment of the Tibetan Plateau.</title>
        <authorList>
            <person name="Yang X."/>
            <person name="Liu H."/>
            <person name="Ma Z."/>
            <person name="Zou Y."/>
            <person name="Zou M."/>
            <person name="Mao Y."/>
            <person name="Li X."/>
            <person name="Wang H."/>
            <person name="Chen T."/>
            <person name="Wang W."/>
            <person name="Yang R."/>
        </authorList>
    </citation>
    <scope>NUCLEOTIDE SEQUENCE [LARGE SCALE GENOMIC DNA]</scope>
    <source>
        <strain evidence="2">TTIB1903HZAU</strain>
        <tissue evidence="2">Muscle</tissue>
    </source>
</reference>
<evidence type="ECO:0000313" key="2">
    <source>
        <dbReference type="EMBL" id="KAA0717383.1"/>
    </source>
</evidence>
<keyword evidence="3" id="KW-1185">Reference proteome</keyword>
<dbReference type="AlphaFoldDB" id="A0A5A9P640"/>
<dbReference type="Proteomes" id="UP000324632">
    <property type="component" value="Chromosome 9"/>
</dbReference>
<name>A0A5A9P640_9TELE</name>
<accession>A0A5A9P640</accession>
<protein>
    <submittedName>
        <fullName evidence="2">Electrogenic sodium bicarbonate cotransporter 1</fullName>
    </submittedName>
</protein>
<sequence length="138" mass="16186">MSSACRNTLQVTDPRRYGSTLSLEEKCEQSFFLFYYYRMEDEAVLDRGASLLKPLCDEEEVEGHHTIYIGVHVPKSYRRRRRHRRRAGHKDRKEKVSENASDRSDVENNEEASNSILKPLSKCLPKCRQFTLTLKYPS</sequence>
<gene>
    <name evidence="2" type="ORF">E1301_Tti012163</name>
</gene>
<comment type="caution">
    <text evidence="2">The sequence shown here is derived from an EMBL/GenBank/DDBJ whole genome shotgun (WGS) entry which is preliminary data.</text>
</comment>
<feature type="compositionally biased region" description="Basic residues" evidence="1">
    <location>
        <begin position="77"/>
        <end position="90"/>
    </location>
</feature>
<evidence type="ECO:0000313" key="3">
    <source>
        <dbReference type="Proteomes" id="UP000324632"/>
    </source>
</evidence>
<evidence type="ECO:0000256" key="1">
    <source>
        <dbReference type="SAM" id="MobiDB-lite"/>
    </source>
</evidence>